<dbReference type="Proteomes" id="UP000738359">
    <property type="component" value="Unassembled WGS sequence"/>
</dbReference>
<dbReference type="SUPFAM" id="SSF52047">
    <property type="entry name" value="RNI-like"/>
    <property type="match status" value="1"/>
</dbReference>
<dbReference type="OrthoDB" id="2376074at2759"/>
<protein>
    <recommendedName>
        <fullName evidence="3">F-box domain-containing protein</fullName>
    </recommendedName>
</protein>
<evidence type="ECO:0000313" key="2">
    <source>
        <dbReference type="Proteomes" id="UP000738359"/>
    </source>
</evidence>
<dbReference type="AlphaFoldDB" id="A0A9P6M5U3"/>
<dbReference type="InterPro" id="IPR032675">
    <property type="entry name" value="LRR_dom_sf"/>
</dbReference>
<evidence type="ECO:0008006" key="3">
    <source>
        <dbReference type="Google" id="ProtNLM"/>
    </source>
</evidence>
<accession>A0A9P6M5U3</accession>
<dbReference type="EMBL" id="JAAAHY010000121">
    <property type="protein sequence ID" value="KAF9966850.1"/>
    <property type="molecule type" value="Genomic_DNA"/>
</dbReference>
<organism evidence="1 2">
    <name type="scientific">Mortierella alpina</name>
    <name type="common">Oleaginous fungus</name>
    <name type="synonym">Mortierella renispora</name>
    <dbReference type="NCBI Taxonomy" id="64518"/>
    <lineage>
        <taxon>Eukaryota</taxon>
        <taxon>Fungi</taxon>
        <taxon>Fungi incertae sedis</taxon>
        <taxon>Mucoromycota</taxon>
        <taxon>Mortierellomycotina</taxon>
        <taxon>Mortierellomycetes</taxon>
        <taxon>Mortierellales</taxon>
        <taxon>Mortierellaceae</taxon>
        <taxon>Mortierella</taxon>
    </lineage>
</organism>
<evidence type="ECO:0000313" key="1">
    <source>
        <dbReference type="EMBL" id="KAF9966850.1"/>
    </source>
</evidence>
<reference evidence="1" key="1">
    <citation type="journal article" date="2020" name="Fungal Divers.">
        <title>Resolving the Mortierellaceae phylogeny through synthesis of multi-gene phylogenetics and phylogenomics.</title>
        <authorList>
            <person name="Vandepol N."/>
            <person name="Liber J."/>
            <person name="Desiro A."/>
            <person name="Na H."/>
            <person name="Kennedy M."/>
            <person name="Barry K."/>
            <person name="Grigoriev I.V."/>
            <person name="Miller A.N."/>
            <person name="O'Donnell K."/>
            <person name="Stajich J.E."/>
            <person name="Bonito G."/>
        </authorList>
    </citation>
    <scope>NUCLEOTIDE SEQUENCE</scope>
    <source>
        <strain evidence="1">CK1249</strain>
    </source>
</reference>
<keyword evidence="2" id="KW-1185">Reference proteome</keyword>
<name>A0A9P6M5U3_MORAP</name>
<proteinExistence type="predicted"/>
<sequence>MCLESLNPLDVPMILEEIGTFLGPSDLYACALVNRHWHSHFAPFLYWLALEDCDAIVQRLYDNNVAYPLEIGAYANYKTNNIKAGNFLIKNFKKPNKFKTQKIFDPKYRLEEDYLSQIDTLLRRIENPSTSSVVHRKARRVLSCQSLMSFILLGTLCDKVREINFSFKAPPTFISPGPGIDPQVCALSTKHVFSQERPDRVIEVIERNALLERLVLKDDCEKHPAVYRWVDPALQKPWCDVQLPLTAPRWPNLRWVQLSGCVLEDSFLRTLFANTPVLKSLRLDEITVHRTSNSGTDLDLLDLHPAAHPALEELMMFRPKNYPIGMQMDLARVQPNLKSLSLTYNKQFHGPLFTTPGFYALRRLRIHAVDAGAGCNISAIVQSANRLEDLWIGGEGVILDEALALAIRRHCQTLTKLVIDIRYWSMPRLDHPPGSLNGPENPLHMILRSCHALLSCTFPSSALSCDPAEFARPWGCNEIEKLIVVPDCEPEEPLPGQASYTPLQAQSALFLQLSRLKSLKTLGFSGGVGSRSFHVEDQLRMLCGLEELEELQLYSSSLETNPKLTVEHGRLVSHHWPRLKAIRGLMHLASESFVEYVRIHRPDLDLTY</sequence>
<gene>
    <name evidence="1" type="ORF">BGZ70_001016</name>
</gene>
<comment type="caution">
    <text evidence="1">The sequence shown here is derived from an EMBL/GenBank/DDBJ whole genome shotgun (WGS) entry which is preliminary data.</text>
</comment>
<dbReference type="Gene3D" id="3.80.10.10">
    <property type="entry name" value="Ribonuclease Inhibitor"/>
    <property type="match status" value="1"/>
</dbReference>